<evidence type="ECO:0000259" key="10">
    <source>
        <dbReference type="PROSITE" id="PS50089"/>
    </source>
</evidence>
<feature type="compositionally biased region" description="Basic residues" evidence="9">
    <location>
        <begin position="792"/>
        <end position="801"/>
    </location>
</feature>
<dbReference type="SMART" id="SM00184">
    <property type="entry name" value="RING"/>
    <property type="match status" value="1"/>
</dbReference>
<feature type="compositionally biased region" description="Basic residues" evidence="9">
    <location>
        <begin position="88"/>
        <end position="100"/>
    </location>
</feature>
<dbReference type="GO" id="GO:0016020">
    <property type="term" value="C:membrane"/>
    <property type="evidence" value="ECO:0007669"/>
    <property type="project" value="UniProtKB-SubCell"/>
</dbReference>
<feature type="compositionally biased region" description="Low complexity" evidence="9">
    <location>
        <begin position="549"/>
        <end position="559"/>
    </location>
</feature>
<feature type="compositionally biased region" description="Basic residues" evidence="9">
    <location>
        <begin position="1"/>
        <end position="11"/>
    </location>
</feature>
<feature type="compositionally biased region" description="Low complexity" evidence="9">
    <location>
        <begin position="154"/>
        <end position="168"/>
    </location>
</feature>
<feature type="compositionally biased region" description="Low complexity" evidence="9">
    <location>
        <begin position="320"/>
        <end position="351"/>
    </location>
</feature>
<feature type="compositionally biased region" description="Basic and acidic residues" evidence="9">
    <location>
        <begin position="822"/>
        <end position="831"/>
    </location>
</feature>
<feature type="compositionally biased region" description="Low complexity" evidence="9">
    <location>
        <begin position="424"/>
        <end position="437"/>
    </location>
</feature>
<proteinExistence type="predicted"/>
<feature type="region of interest" description="Disordered" evidence="9">
    <location>
        <begin position="791"/>
        <end position="893"/>
    </location>
</feature>
<evidence type="ECO:0000256" key="4">
    <source>
        <dbReference type="ARBA" id="ARBA00022771"/>
    </source>
</evidence>
<dbReference type="PANTHER" id="PTHR47168:SF1">
    <property type="entry name" value="OS02G0798600 PROTEIN"/>
    <property type="match status" value="1"/>
</dbReference>
<keyword evidence="7" id="KW-0472">Membrane</keyword>
<gene>
    <name evidence="11" type="ORF">EDB92DRAFT_1230472</name>
</gene>
<dbReference type="InterPro" id="IPR001841">
    <property type="entry name" value="Znf_RING"/>
</dbReference>
<feature type="compositionally biased region" description="Pro residues" evidence="9">
    <location>
        <begin position="477"/>
        <end position="491"/>
    </location>
</feature>
<dbReference type="InterPro" id="IPR051653">
    <property type="entry name" value="E3_ligase_sorting_rcpt"/>
</dbReference>
<keyword evidence="5" id="KW-0862">Zinc</keyword>
<feature type="compositionally biased region" description="Basic and acidic residues" evidence="9">
    <location>
        <begin position="450"/>
        <end position="466"/>
    </location>
</feature>
<dbReference type="Proteomes" id="UP001201163">
    <property type="component" value="Unassembled WGS sequence"/>
</dbReference>
<dbReference type="PROSITE" id="PS50089">
    <property type="entry name" value="ZF_RING_2"/>
    <property type="match status" value="1"/>
</dbReference>
<feature type="domain" description="RING-type" evidence="10">
    <location>
        <begin position="975"/>
        <end position="1017"/>
    </location>
</feature>
<feature type="region of interest" description="Disordered" evidence="9">
    <location>
        <begin position="1"/>
        <end position="366"/>
    </location>
</feature>
<feature type="compositionally biased region" description="Low complexity" evidence="9">
    <location>
        <begin position="183"/>
        <end position="192"/>
    </location>
</feature>
<feature type="compositionally biased region" description="Low complexity" evidence="9">
    <location>
        <begin position="525"/>
        <end position="540"/>
    </location>
</feature>
<evidence type="ECO:0000256" key="3">
    <source>
        <dbReference type="ARBA" id="ARBA00022723"/>
    </source>
</evidence>
<feature type="region of interest" description="Disordered" evidence="9">
    <location>
        <begin position="386"/>
        <end position="773"/>
    </location>
</feature>
<comment type="subcellular location">
    <subcellularLocation>
        <location evidence="1">Membrane</location>
        <topology evidence="1">Single-pass membrane protein</topology>
    </subcellularLocation>
</comment>
<dbReference type="GO" id="GO:0008270">
    <property type="term" value="F:zinc ion binding"/>
    <property type="evidence" value="ECO:0007669"/>
    <property type="project" value="UniProtKB-KW"/>
</dbReference>
<evidence type="ECO:0000256" key="9">
    <source>
        <dbReference type="SAM" id="MobiDB-lite"/>
    </source>
</evidence>
<evidence type="ECO:0000256" key="2">
    <source>
        <dbReference type="ARBA" id="ARBA00022692"/>
    </source>
</evidence>
<dbReference type="Gene3D" id="3.30.40.10">
    <property type="entry name" value="Zinc/RING finger domain, C3HC4 (zinc finger)"/>
    <property type="match status" value="1"/>
</dbReference>
<keyword evidence="12" id="KW-1185">Reference proteome</keyword>
<dbReference type="InterPro" id="IPR013083">
    <property type="entry name" value="Znf_RING/FYVE/PHD"/>
</dbReference>
<dbReference type="CDD" id="cd16454">
    <property type="entry name" value="RING-H2_PA-TM-RING"/>
    <property type="match status" value="1"/>
</dbReference>
<organism evidence="11 12">
    <name type="scientific">Lactarius akahatsu</name>
    <dbReference type="NCBI Taxonomy" id="416441"/>
    <lineage>
        <taxon>Eukaryota</taxon>
        <taxon>Fungi</taxon>
        <taxon>Dikarya</taxon>
        <taxon>Basidiomycota</taxon>
        <taxon>Agaricomycotina</taxon>
        <taxon>Agaricomycetes</taxon>
        <taxon>Russulales</taxon>
        <taxon>Russulaceae</taxon>
        <taxon>Lactarius</taxon>
    </lineage>
</organism>
<evidence type="ECO:0000256" key="7">
    <source>
        <dbReference type="ARBA" id="ARBA00023136"/>
    </source>
</evidence>
<dbReference type="PANTHER" id="PTHR47168">
    <property type="entry name" value="RING ZINC FINGER DOMAIN SUPERFAMILY PROTEIN-RELATED"/>
    <property type="match status" value="1"/>
</dbReference>
<evidence type="ECO:0000256" key="5">
    <source>
        <dbReference type="ARBA" id="ARBA00022833"/>
    </source>
</evidence>
<keyword evidence="3" id="KW-0479">Metal-binding</keyword>
<feature type="compositionally biased region" description="Pro residues" evidence="9">
    <location>
        <begin position="727"/>
        <end position="737"/>
    </location>
</feature>
<feature type="compositionally biased region" description="Pro residues" evidence="9">
    <location>
        <begin position="235"/>
        <end position="246"/>
    </location>
</feature>
<name>A0AAD4QBD9_9AGAM</name>
<feature type="compositionally biased region" description="Low complexity" evidence="9">
    <location>
        <begin position="717"/>
        <end position="726"/>
    </location>
</feature>
<keyword evidence="4 8" id="KW-0863">Zinc-finger</keyword>
<dbReference type="SUPFAM" id="SSF57850">
    <property type="entry name" value="RING/U-box"/>
    <property type="match status" value="1"/>
</dbReference>
<keyword evidence="6" id="KW-1133">Transmembrane helix</keyword>
<feature type="compositionally biased region" description="Basic and acidic residues" evidence="9">
    <location>
        <begin position="567"/>
        <end position="584"/>
    </location>
</feature>
<dbReference type="EMBL" id="JAKELL010000052">
    <property type="protein sequence ID" value="KAH8986704.1"/>
    <property type="molecule type" value="Genomic_DNA"/>
</dbReference>
<sequence length="1034" mass="108956">MGQIASRHRPLSHNPTLSSTTHSSSSSTRVADQSSSHSSHHNSDLSNQAPLPSKRSNRRSFLGTLRSPLRHSSNHQRTSTPQADAHRPNAHKRWTLYGRRRPSEPARASPNQLPGYDEAQQPATATTTTTADIKGKAKEDNPTASAAELANATMPGPSSSGSSAMDASQPNSMPFLGTATDVSSPSTSSPPTSRDPVAALNHDPRPLPTISIEPDSTPNWARDNPEPFDVMERPATPPDPAQAPPPETRRNFPAAGTLVVVQGVVHTSDVSQSNSAEPSDASSHPASAVPPSGERPSRRRFSDLLSRPIRSRRSSYAAPESQSSETTASTESENQEESSATSEASQEQPVQDDPPVPASRPLSLSPTSIDVLGTLLSVATAATAASLVSGSSDPLLTSGLALPGMQGMQPTPTPMSEQGHGLGHSHSLSQSSGQGQSRPLSPTPTAGLASRDRVRNAWAGLRDRLGLRPSSPTSAPVSPPTMSPSPEPEPPLSSGSPTTPVDPRTQLLADMARAFQMGMGLDDTPGSGPRSGGAAPASPAIEVSLGDGQQRQQQAQQQERPPPAEDSFERFLMDLQVDLRRTLEDGQPEAEPEAERAPDRGQDVEPTAVNPPPLAYPQDSLLPAADIASASADIEGLPALPPDDDDLSDGELDADDEDDHEPEAETAAPSSSQPESRPTPSGSQTPRRTVAGSERRPGGGINWWRMYRFPPMVVPHGSGAPGSAPSPTSPSSPPPATFPSTEATATATGDAAAAEGQRNEALPASPDLQGAQTQDGNTVVPVIVVGLQSVHGHGHGHAQGHRHAEGRDDHPPLPPSLLPQDQTHDNEHALQDELAGEVAAESPRDRERERRWSTRAADALRGFRPAPGAGTARHESSAPGAGAGEGGARTGDDGHGSTTFFIYVIGGYYPPNHQLVIGTDPLDSFEELAELLGQVKPPTATKEDIDNSGLEVIRSSVLVEYEKVGRIAPMCVDRCLICLEDYDPEEDLRLLSCRHVFHRDCVDRWLETGRNNCPACRSQGVTTNPGSIPIPSSA</sequence>
<reference evidence="11" key="1">
    <citation type="submission" date="2022-01" db="EMBL/GenBank/DDBJ databases">
        <title>Comparative genomics reveals a dynamic genome evolution in the ectomycorrhizal milk-cap (Lactarius) mushrooms.</title>
        <authorList>
            <consortium name="DOE Joint Genome Institute"/>
            <person name="Lebreton A."/>
            <person name="Tang N."/>
            <person name="Kuo A."/>
            <person name="LaButti K."/>
            <person name="Drula E."/>
            <person name="Barry K."/>
            <person name="Clum A."/>
            <person name="Lipzen A."/>
            <person name="Mousain D."/>
            <person name="Ng V."/>
            <person name="Wang R."/>
            <person name="Wang X."/>
            <person name="Dai Y."/>
            <person name="Henrissat B."/>
            <person name="Grigoriev I.V."/>
            <person name="Guerin-Laguette A."/>
            <person name="Yu F."/>
            <person name="Martin F.M."/>
        </authorList>
    </citation>
    <scope>NUCLEOTIDE SEQUENCE</scope>
    <source>
        <strain evidence="11">QP</strain>
    </source>
</reference>
<evidence type="ECO:0000313" key="12">
    <source>
        <dbReference type="Proteomes" id="UP001201163"/>
    </source>
</evidence>
<comment type="caution">
    <text evidence="11">The sequence shown here is derived from an EMBL/GenBank/DDBJ whole genome shotgun (WGS) entry which is preliminary data.</text>
</comment>
<feature type="compositionally biased region" description="Low complexity" evidence="9">
    <location>
        <begin position="624"/>
        <end position="638"/>
    </location>
</feature>
<dbReference type="Pfam" id="PF13639">
    <property type="entry name" value="zf-RING_2"/>
    <property type="match status" value="1"/>
</dbReference>
<evidence type="ECO:0000256" key="6">
    <source>
        <dbReference type="ARBA" id="ARBA00022989"/>
    </source>
</evidence>
<feature type="compositionally biased region" description="Basic and acidic residues" evidence="9">
    <location>
        <begin position="593"/>
        <end position="603"/>
    </location>
</feature>
<feature type="compositionally biased region" description="Low complexity" evidence="9">
    <location>
        <begin position="12"/>
        <end position="37"/>
    </location>
</feature>
<evidence type="ECO:0000313" key="11">
    <source>
        <dbReference type="EMBL" id="KAH8986704.1"/>
    </source>
</evidence>
<feature type="compositionally biased region" description="Low complexity" evidence="9">
    <location>
        <begin position="275"/>
        <end position="292"/>
    </location>
</feature>
<feature type="compositionally biased region" description="Acidic residues" evidence="9">
    <location>
        <begin position="642"/>
        <end position="664"/>
    </location>
</feature>
<evidence type="ECO:0000256" key="8">
    <source>
        <dbReference type="PROSITE-ProRule" id="PRU00175"/>
    </source>
</evidence>
<feature type="compositionally biased region" description="Polar residues" evidence="9">
    <location>
        <begin position="670"/>
        <end position="687"/>
    </location>
</feature>
<dbReference type="InterPro" id="IPR011016">
    <property type="entry name" value="Znf_RING-CH"/>
</dbReference>
<protein>
    <recommendedName>
        <fullName evidence="10">RING-type domain-containing protein</fullName>
    </recommendedName>
</protein>
<dbReference type="AlphaFoldDB" id="A0AAD4QBD9"/>
<dbReference type="SMART" id="SM00744">
    <property type="entry name" value="RINGv"/>
    <property type="match status" value="1"/>
</dbReference>
<evidence type="ECO:0000256" key="1">
    <source>
        <dbReference type="ARBA" id="ARBA00004167"/>
    </source>
</evidence>
<accession>A0AAD4QBD9</accession>
<feature type="compositionally biased region" description="Basic and acidic residues" evidence="9">
    <location>
        <begin position="842"/>
        <end position="852"/>
    </location>
</feature>
<keyword evidence="2" id="KW-0812">Transmembrane</keyword>
<dbReference type="FunFam" id="3.30.40.10:FF:000728">
    <property type="entry name" value="Unplaced genomic scaffold supercont1.4, whole genome shotgun sequence"/>
    <property type="match status" value="1"/>
</dbReference>
<feature type="compositionally biased region" description="Basic and acidic residues" evidence="9">
    <location>
        <begin position="802"/>
        <end position="811"/>
    </location>
</feature>
<feature type="compositionally biased region" description="Low complexity" evidence="9">
    <location>
        <begin position="738"/>
        <end position="756"/>
    </location>
</feature>